<dbReference type="FunCoup" id="Q6KZX4">
    <property type="interactions" value="86"/>
</dbReference>
<evidence type="ECO:0000256" key="2">
    <source>
        <dbReference type="ARBA" id="ARBA00023002"/>
    </source>
</evidence>
<dbReference type="NCBIfam" id="TIGR00532">
    <property type="entry name" value="HMG_CoA_R_NAD"/>
    <property type="match status" value="1"/>
</dbReference>
<dbReference type="EMBL" id="AE017261">
    <property type="protein sequence ID" value="AAT43728.1"/>
    <property type="molecule type" value="Genomic_DNA"/>
</dbReference>
<proteinExistence type="inferred from homology"/>
<dbReference type="PANTHER" id="PTHR10572:SF24">
    <property type="entry name" value="3-HYDROXY-3-METHYLGLUTARYL-COENZYME A REDUCTASE"/>
    <property type="match status" value="1"/>
</dbReference>
<dbReference type="CDD" id="cd00644">
    <property type="entry name" value="HMG-CoA_reductase_classII"/>
    <property type="match status" value="1"/>
</dbReference>
<reference evidence="3 4" key="1">
    <citation type="journal article" date="2004" name="Proc. Natl. Acad. Sci. U.S.A.">
        <title>Genome sequence of Picrophilus torridus and its implications for life around pH 0.</title>
        <authorList>
            <person name="Futterer O."/>
            <person name="Angelov A."/>
            <person name="Liesegang H."/>
            <person name="Gottschalk G."/>
            <person name="Schleper C."/>
            <person name="Schepers B."/>
            <person name="Dock C."/>
            <person name="Antranikian G."/>
            <person name="Liebl W."/>
        </authorList>
    </citation>
    <scope>NUCLEOTIDE SEQUENCE [LARGE SCALE GENOMIC DNA]</scope>
    <source>
        <strain evidence="4">ATCC 700027 / DSM 9790 / JCM 10055 / NBRC 100828</strain>
    </source>
</reference>
<evidence type="ECO:0000256" key="1">
    <source>
        <dbReference type="ARBA" id="ARBA00007661"/>
    </source>
</evidence>
<dbReference type="GO" id="GO:0004420">
    <property type="term" value="F:hydroxymethylglutaryl-CoA reductase (NADPH) activity"/>
    <property type="evidence" value="ECO:0007669"/>
    <property type="project" value="UniProtKB-EC"/>
</dbReference>
<dbReference type="Proteomes" id="UP000000438">
    <property type="component" value="Chromosome"/>
</dbReference>
<dbReference type="PRINTS" id="PR00071">
    <property type="entry name" value="HMGCOARDTASE"/>
</dbReference>
<dbReference type="PaxDb" id="263820-PTO1143"/>
<dbReference type="GO" id="GO:0015936">
    <property type="term" value="P:coenzyme A metabolic process"/>
    <property type="evidence" value="ECO:0007669"/>
    <property type="project" value="InterPro"/>
</dbReference>
<dbReference type="KEGG" id="pto:PTO1143"/>
<evidence type="ECO:0000313" key="3">
    <source>
        <dbReference type="EMBL" id="AAT43728.1"/>
    </source>
</evidence>
<evidence type="ECO:0000313" key="4">
    <source>
        <dbReference type="Proteomes" id="UP000000438"/>
    </source>
</evidence>
<dbReference type="PROSITE" id="PS50065">
    <property type="entry name" value="HMG_COA_REDUCTASE_4"/>
    <property type="match status" value="1"/>
</dbReference>
<dbReference type="GeneID" id="2845208"/>
<name>Q6KZX4_PICTO</name>
<dbReference type="InterPro" id="IPR009023">
    <property type="entry name" value="HMG_CoA_Rdtase_NAD(P)-bd_sf"/>
</dbReference>
<protein>
    <submittedName>
        <fullName evidence="3">3-hydroxy-3-methylglutaryl-coenzyme A reductase</fullName>
        <ecNumber evidence="3">1.1.1.34</ecNumber>
    </submittedName>
</protein>
<dbReference type="InterPro" id="IPR009029">
    <property type="entry name" value="HMG_CoA_Rdtase_sub-bd_dom_sf"/>
</dbReference>
<dbReference type="OrthoDB" id="10981at2157"/>
<comment type="similarity">
    <text evidence="1">Belongs to the HMG-CoA reductase family.</text>
</comment>
<organism evidence="3 4">
    <name type="scientific">Picrophilus torridus (strain ATCC 700027 / DSM 9790 / JCM 10055 / NBRC 100828 / KAW 2/3)</name>
    <dbReference type="NCBI Taxonomy" id="1122961"/>
    <lineage>
        <taxon>Archaea</taxon>
        <taxon>Methanobacteriati</taxon>
        <taxon>Thermoplasmatota</taxon>
        <taxon>Thermoplasmata</taxon>
        <taxon>Thermoplasmatales</taxon>
        <taxon>Picrophilaceae</taxon>
        <taxon>Picrophilus</taxon>
    </lineage>
</organism>
<dbReference type="PANTHER" id="PTHR10572">
    <property type="entry name" value="3-HYDROXY-3-METHYLGLUTARYL-COENZYME A REDUCTASE"/>
    <property type="match status" value="1"/>
</dbReference>
<dbReference type="PATRIC" id="fig|263820.9.peg.1184"/>
<dbReference type="Pfam" id="PF00368">
    <property type="entry name" value="HMG-CoA_red"/>
    <property type="match status" value="1"/>
</dbReference>
<dbReference type="Gene3D" id="1.10.8.660">
    <property type="match status" value="1"/>
</dbReference>
<dbReference type="HOGENOM" id="CLU_033422_0_0_2"/>
<dbReference type="SUPFAM" id="SSF56542">
    <property type="entry name" value="Substrate-binding domain of HMG-CoA reductase"/>
    <property type="match status" value="1"/>
</dbReference>
<dbReference type="Gene3D" id="3.90.770.10">
    <property type="entry name" value="3-hydroxy-3-methylglutaryl-coenzyme A Reductase, Chain A, domain 2"/>
    <property type="match status" value="2"/>
</dbReference>
<sequence length="410" mass="45285">MESNIHNFHKMSINERLQKLMEFSNLTDDDINKLSSWVMPMETADHIIENVVSRIYLPMGIATNFLINGRDYLIPMAIEEPSVVAACSNGARIARAGGGFTAYASEPMMYGQIQIVDINDPELARINIMRNKARILEMANTRSSTLKSLGAGAKDLEIKIFDDMMIIYLKIDVQEAMGANIINTMCEYVSPFIEEITKGSVILRIMSNLTPLRMAYARAVFPKDLIGERTVDNIIYAYKFAEHDVFRAATHNKGIMNGIDAVLLATLNDFRAQEANAHAYASLNGYKPLTRYYKNENGDLVGSIEIPVAIGTVGGTTRSSEISRIAMKILNVENARDLSCVLASVGLSQNFAALRALADEGIQRGHMKLHARNVAIAAGATGDDIDKIADKMIRENKISITRAMEILKGD</sequence>
<dbReference type="AlphaFoldDB" id="Q6KZX4"/>
<dbReference type="InterPro" id="IPR023074">
    <property type="entry name" value="HMG_CoA_Rdtase_cat_sf"/>
</dbReference>
<dbReference type="eggNOG" id="arCOG04260">
    <property type="taxonomic scope" value="Archaea"/>
</dbReference>
<dbReference type="SUPFAM" id="SSF55035">
    <property type="entry name" value="NAD-binding domain of HMG-CoA reductase"/>
    <property type="match status" value="1"/>
</dbReference>
<dbReference type="STRING" id="263820.PTO1143"/>
<dbReference type="EC" id="1.1.1.34" evidence="3"/>
<dbReference type="InParanoid" id="Q6KZX4"/>
<accession>Q6KZX4</accession>
<dbReference type="InterPro" id="IPR002202">
    <property type="entry name" value="HMG_CoA_Rdtase"/>
</dbReference>
<gene>
    <name evidence="3" type="ordered locus">PTO1143</name>
</gene>
<dbReference type="InterPro" id="IPR004553">
    <property type="entry name" value="HMG_CoA_Rdtase_bac-typ"/>
</dbReference>
<dbReference type="RefSeq" id="WP_011177944.1">
    <property type="nucleotide sequence ID" value="NC_005877.1"/>
</dbReference>
<keyword evidence="2 3" id="KW-0560">Oxidoreductase</keyword>